<evidence type="ECO:0000313" key="4">
    <source>
        <dbReference type="Proteomes" id="UP001204798"/>
    </source>
</evidence>
<proteinExistence type="predicted"/>
<dbReference type="Gene3D" id="1.10.10.1320">
    <property type="entry name" value="Anti-sigma factor, zinc-finger domain"/>
    <property type="match status" value="1"/>
</dbReference>
<accession>A0ABT2EQF8</accession>
<dbReference type="InterPro" id="IPR041916">
    <property type="entry name" value="Anti_sigma_zinc_sf"/>
</dbReference>
<keyword evidence="1" id="KW-0812">Transmembrane</keyword>
<dbReference type="InterPro" id="IPR027383">
    <property type="entry name" value="Znf_put"/>
</dbReference>
<gene>
    <name evidence="3" type="ORF">M2350_002627</name>
</gene>
<dbReference type="Proteomes" id="UP001204798">
    <property type="component" value="Unassembled WGS sequence"/>
</dbReference>
<feature type="domain" description="Putative zinc-finger" evidence="2">
    <location>
        <begin position="3"/>
        <end position="36"/>
    </location>
</feature>
<dbReference type="Pfam" id="PF13490">
    <property type="entry name" value="zf-HC2"/>
    <property type="match status" value="1"/>
</dbReference>
<keyword evidence="4" id="KW-1185">Reference proteome</keyword>
<keyword evidence="1" id="KW-0472">Membrane</keyword>
<evidence type="ECO:0000256" key="1">
    <source>
        <dbReference type="SAM" id="Phobius"/>
    </source>
</evidence>
<reference evidence="3 4" key="1">
    <citation type="submission" date="2022-08" db="EMBL/GenBank/DDBJ databases">
        <title>Bacterial and archaeal communities from various locations to study Microbial Dark Matter (Phase II).</title>
        <authorList>
            <person name="Stepanauskas R."/>
        </authorList>
    </citation>
    <scope>NUCLEOTIDE SEQUENCE [LARGE SCALE GENOMIC DNA]</scope>
    <source>
        <strain evidence="3 4">PD1</strain>
    </source>
</reference>
<dbReference type="EMBL" id="JANUCP010000005">
    <property type="protein sequence ID" value="MCS3920198.1"/>
    <property type="molecule type" value="Genomic_DNA"/>
</dbReference>
<protein>
    <submittedName>
        <fullName evidence="3">Anti-sigma-YlaC factor YlaD</fullName>
    </submittedName>
</protein>
<evidence type="ECO:0000313" key="3">
    <source>
        <dbReference type="EMBL" id="MCS3920198.1"/>
    </source>
</evidence>
<evidence type="ECO:0000259" key="2">
    <source>
        <dbReference type="Pfam" id="PF13490"/>
    </source>
</evidence>
<feature type="transmembrane region" description="Helical" evidence="1">
    <location>
        <begin position="93"/>
        <end position="113"/>
    </location>
</feature>
<sequence>MRCEQARELMSLMLDEILTPEQKAELERHLRECVGCKAELKLLRTVQKLMATTEPAPLPYDLVPIVMERVRAIERERTKSYFWADLFRSRWRWLAVATAPIVLALTILGARLWHKQPEPPATIYWSAHVTNAAEITVAPELAPISVALSSLPFVGEEQ</sequence>
<organism evidence="3 4">
    <name type="scientific">Candidatus Fervidibacter sacchari</name>
    <dbReference type="NCBI Taxonomy" id="1448929"/>
    <lineage>
        <taxon>Bacteria</taxon>
        <taxon>Candidatus Fervidibacterota</taxon>
        <taxon>Candidatus Fervidibacter</taxon>
    </lineage>
</organism>
<keyword evidence="1" id="KW-1133">Transmembrane helix</keyword>
<comment type="caution">
    <text evidence="3">The sequence shown here is derived from an EMBL/GenBank/DDBJ whole genome shotgun (WGS) entry which is preliminary data.</text>
</comment>
<dbReference type="RefSeq" id="WP_259098418.1">
    <property type="nucleotide sequence ID" value="NZ_CP130454.1"/>
</dbReference>
<name>A0ABT2EQF8_9BACT</name>